<reference evidence="2" key="1">
    <citation type="submission" date="2014-02" db="EMBL/GenBank/DDBJ databases">
        <authorList>
            <person name="Genoscope - CEA"/>
        </authorList>
    </citation>
    <scope>NUCLEOTIDE SEQUENCE</scope>
    <source>
        <strain evidence="2">LS3</strain>
    </source>
</reference>
<dbReference type="Pfam" id="PF05032">
    <property type="entry name" value="Spo12"/>
    <property type="match status" value="1"/>
</dbReference>
<sequence>MSDQVQPLHQQPSQQGPSLSRQLLRNKAFMGQNFASPTDSIMSPCSAKLQAQKSKHLQRKPMRSFQEALRQSSQSEN</sequence>
<gene>
    <name evidence="2" type="ORF">GNLVRS02_ARAD1D40480g</name>
</gene>
<reference evidence="2" key="2">
    <citation type="submission" date="2014-06" db="EMBL/GenBank/DDBJ databases">
        <title>The complete genome of Blastobotrys (Arxula) adeninivorans LS3 - a yeast of biotechnological interest.</title>
        <authorList>
            <person name="Kunze G."/>
            <person name="Gaillardin C."/>
            <person name="Czernicka M."/>
            <person name="Durrens P."/>
            <person name="Martin T."/>
            <person name="Boer E."/>
            <person name="Gabaldon T."/>
            <person name="Cruz J."/>
            <person name="Talla E."/>
            <person name="Marck C."/>
            <person name="Goffeau A."/>
            <person name="Barbe V."/>
            <person name="Baret P."/>
            <person name="Baronian K."/>
            <person name="Beier S."/>
            <person name="Bleykasten C."/>
            <person name="Bode R."/>
            <person name="Casaregola S."/>
            <person name="Despons L."/>
            <person name="Fairhead C."/>
            <person name="Giersberg M."/>
            <person name="Gierski P."/>
            <person name="Hahnel U."/>
            <person name="Hartmann A."/>
            <person name="Jankowska D."/>
            <person name="Jubin C."/>
            <person name="Jung P."/>
            <person name="Lafontaine I."/>
            <person name="Leh-Louis V."/>
            <person name="Lemaire M."/>
            <person name="Marcet-Houben M."/>
            <person name="Mascher M."/>
            <person name="Morel G."/>
            <person name="Richard G.-F."/>
            <person name="Riechen J."/>
            <person name="Sacerdot C."/>
            <person name="Sarkar A."/>
            <person name="Savel G."/>
            <person name="Schacherer J."/>
            <person name="Sherman D."/>
            <person name="Straub M.-L."/>
            <person name="Stein N."/>
            <person name="Thierry A."/>
            <person name="Trautwein-Schult A."/>
            <person name="Westhof E."/>
            <person name="Worch S."/>
            <person name="Dujon B."/>
            <person name="Souciet J.-L."/>
            <person name="Wincker P."/>
            <person name="Scholz U."/>
            <person name="Neuveglise N."/>
        </authorList>
    </citation>
    <scope>NUCLEOTIDE SEQUENCE</scope>
    <source>
        <strain evidence="2">LS3</strain>
    </source>
</reference>
<dbReference type="EMBL" id="HG937694">
    <property type="protein sequence ID" value="CDP38698.1"/>
    <property type="molecule type" value="Genomic_DNA"/>
</dbReference>
<protein>
    <submittedName>
        <fullName evidence="2">ARAD1D40480p</fullName>
    </submittedName>
</protein>
<proteinExistence type="predicted"/>
<dbReference type="AlphaFoldDB" id="A0A060TCQ3"/>
<evidence type="ECO:0000256" key="1">
    <source>
        <dbReference type="SAM" id="MobiDB-lite"/>
    </source>
</evidence>
<feature type="compositionally biased region" description="Low complexity" evidence="1">
    <location>
        <begin position="1"/>
        <end position="23"/>
    </location>
</feature>
<feature type="region of interest" description="Disordered" evidence="1">
    <location>
        <begin position="1"/>
        <end position="77"/>
    </location>
</feature>
<evidence type="ECO:0000313" key="2">
    <source>
        <dbReference type="EMBL" id="CDP38698.1"/>
    </source>
</evidence>
<name>A0A060TCQ3_BLAAD</name>
<dbReference type="InterPro" id="IPR007727">
    <property type="entry name" value="Spo12"/>
</dbReference>
<feature type="compositionally biased region" description="Polar residues" evidence="1">
    <location>
        <begin position="33"/>
        <end position="43"/>
    </location>
</feature>
<accession>A0A060TCQ3</accession>
<feature type="compositionally biased region" description="Basic residues" evidence="1">
    <location>
        <begin position="53"/>
        <end position="62"/>
    </location>
</feature>
<organism evidence="2">
    <name type="scientific">Blastobotrys adeninivorans</name>
    <name type="common">Yeast</name>
    <name type="synonym">Arxula adeninivorans</name>
    <dbReference type="NCBI Taxonomy" id="409370"/>
    <lineage>
        <taxon>Eukaryota</taxon>
        <taxon>Fungi</taxon>
        <taxon>Dikarya</taxon>
        <taxon>Ascomycota</taxon>
        <taxon>Saccharomycotina</taxon>
        <taxon>Dipodascomycetes</taxon>
        <taxon>Dipodascales</taxon>
        <taxon>Trichomonascaceae</taxon>
        <taxon>Blastobotrys</taxon>
    </lineage>
</organism>